<sequence length="206" mass="22907">MHVPRIKNQFRVNDDDNRDLIDWECVRLKAALIVYTLVHRTPELKELVFRPDGPINKPHNVLPIGFGFHRRYPLKKQAHSILPSTILGKQARGARASALAKHYLGKRRSLLAISSPSQESCDELSMSKALNWVADIVDECLKAGKRVESHQVNPLQISVTEGSSVVFSGLILNHEMPSVANEGTPAAPVSQIMNFTSHAENHGTDH</sequence>
<dbReference type="PANTHER" id="PTHR36478:SF10">
    <property type="entry name" value="ELYS-LIKE DOMAIN-CONTAINING PROTEIN"/>
    <property type="match status" value="1"/>
</dbReference>
<dbReference type="Proteomes" id="UP000823388">
    <property type="component" value="Chromosome 1K"/>
</dbReference>
<comment type="caution">
    <text evidence="1">The sequence shown here is derived from an EMBL/GenBank/DDBJ whole genome shotgun (WGS) entry which is preliminary data.</text>
</comment>
<gene>
    <name evidence="1" type="ORF">PVAP13_1KG354500</name>
</gene>
<accession>A0A8T0XD36</accession>
<protein>
    <submittedName>
        <fullName evidence="1">Uncharacterized protein</fullName>
    </submittedName>
</protein>
<dbReference type="EMBL" id="CM029037">
    <property type="protein sequence ID" value="KAG2659401.1"/>
    <property type="molecule type" value="Genomic_DNA"/>
</dbReference>
<keyword evidence="2" id="KW-1185">Reference proteome</keyword>
<evidence type="ECO:0000313" key="1">
    <source>
        <dbReference type="EMBL" id="KAG2659401.1"/>
    </source>
</evidence>
<reference evidence="1" key="1">
    <citation type="submission" date="2020-05" db="EMBL/GenBank/DDBJ databases">
        <title>WGS assembly of Panicum virgatum.</title>
        <authorList>
            <person name="Lovell J.T."/>
            <person name="Jenkins J."/>
            <person name="Shu S."/>
            <person name="Juenger T.E."/>
            <person name="Schmutz J."/>
        </authorList>
    </citation>
    <scope>NUCLEOTIDE SEQUENCE</scope>
    <source>
        <strain evidence="1">AP13</strain>
    </source>
</reference>
<dbReference type="PANTHER" id="PTHR36478">
    <property type="entry name" value="OS04G0614237 PROTEIN-RELATED"/>
    <property type="match status" value="1"/>
</dbReference>
<proteinExistence type="predicted"/>
<evidence type="ECO:0000313" key="2">
    <source>
        <dbReference type="Proteomes" id="UP000823388"/>
    </source>
</evidence>
<organism evidence="1 2">
    <name type="scientific">Panicum virgatum</name>
    <name type="common">Blackwell switchgrass</name>
    <dbReference type="NCBI Taxonomy" id="38727"/>
    <lineage>
        <taxon>Eukaryota</taxon>
        <taxon>Viridiplantae</taxon>
        <taxon>Streptophyta</taxon>
        <taxon>Embryophyta</taxon>
        <taxon>Tracheophyta</taxon>
        <taxon>Spermatophyta</taxon>
        <taxon>Magnoliopsida</taxon>
        <taxon>Liliopsida</taxon>
        <taxon>Poales</taxon>
        <taxon>Poaceae</taxon>
        <taxon>PACMAD clade</taxon>
        <taxon>Panicoideae</taxon>
        <taxon>Panicodae</taxon>
        <taxon>Paniceae</taxon>
        <taxon>Panicinae</taxon>
        <taxon>Panicum</taxon>
        <taxon>Panicum sect. Hiantes</taxon>
    </lineage>
</organism>
<name>A0A8T0XD36_PANVG</name>
<dbReference type="AlphaFoldDB" id="A0A8T0XD36"/>